<accession>A0A642VDI6</accession>
<dbReference type="InterPro" id="IPR011032">
    <property type="entry name" value="GroES-like_sf"/>
</dbReference>
<dbReference type="GO" id="GO:0003939">
    <property type="term" value="F:L-iditol 2-dehydrogenase (NAD+) activity"/>
    <property type="evidence" value="ECO:0007669"/>
    <property type="project" value="TreeGrafter"/>
</dbReference>
<comment type="similarity">
    <text evidence="2 7">Belongs to the zinc-containing alcohol dehydrogenase family.</text>
</comment>
<dbReference type="InterPro" id="IPR020843">
    <property type="entry name" value="ER"/>
</dbReference>
<feature type="domain" description="Enoyl reductase (ER)" evidence="8">
    <location>
        <begin position="14"/>
        <end position="358"/>
    </location>
</feature>
<sequence length="368" mass="40114">MGVNADRNPAFVLRKVKDLAFEDRPVPKLRNSRDVRVHIEQTGICGSDVHYWQKGSIGKFVLDSPIILGHESSGTVVEVGEDVPDLEPGDRVSIEPGVPCRFCDYCRSGNYNHCPDTVFAATPPHDGTLANYYLVAHDYCYKIPDSMDFEEAAMVEPVAVAVQICKRAQLKATDSVVVFGCGPIGLLCQAVAKAYACKKVIGVDISEGRLAFASKFAADHVYKSPKKNGSEDNASYAARVSQEIIEKFDLGEGADVILEATGAPPCIQTGVYVARPGGARFVQAGMGQEFIDFPVTAALIKELNWTGSLRYTTGVYPTAVDLVKSGKVNVKPLITNRFKFEEAEKAFELVKQAREDVIKVIIEGYNPK</sequence>
<dbReference type="InterPro" id="IPR045306">
    <property type="entry name" value="SDH-like"/>
</dbReference>
<protein>
    <recommendedName>
        <fullName evidence="8">Enoyl reductase (ER) domain-containing protein</fullName>
    </recommendedName>
</protein>
<keyword evidence="3 7" id="KW-0479">Metal-binding</keyword>
<organism evidence="9 10">
    <name type="scientific">Trichomonascus ciferrii</name>
    <dbReference type="NCBI Taxonomy" id="44093"/>
    <lineage>
        <taxon>Eukaryota</taxon>
        <taxon>Fungi</taxon>
        <taxon>Dikarya</taxon>
        <taxon>Ascomycota</taxon>
        <taxon>Saccharomycotina</taxon>
        <taxon>Dipodascomycetes</taxon>
        <taxon>Dipodascales</taxon>
        <taxon>Trichomonascaceae</taxon>
        <taxon>Trichomonascus</taxon>
        <taxon>Trichomonascus ciferrii complex</taxon>
    </lineage>
</organism>
<reference evidence="9" key="1">
    <citation type="journal article" date="2019" name="G3 (Bethesda)">
        <title>Genome Assemblies of Two Rare Opportunistic Yeast Pathogens: Diutina rugosa (syn. Candida rugosa) and Trichomonascus ciferrii (syn. Candida ciferrii).</title>
        <authorList>
            <person name="Mixao V."/>
            <person name="Saus E."/>
            <person name="Hansen A.P."/>
            <person name="Lass-Florl C."/>
            <person name="Gabaldon T."/>
        </authorList>
    </citation>
    <scope>NUCLEOTIDE SEQUENCE</scope>
    <source>
        <strain evidence="9">CBS 4856</strain>
    </source>
</reference>
<dbReference type="CDD" id="cd05285">
    <property type="entry name" value="sorbitol_DH"/>
    <property type="match status" value="1"/>
</dbReference>
<dbReference type="SUPFAM" id="SSF50129">
    <property type="entry name" value="GroES-like"/>
    <property type="match status" value="1"/>
</dbReference>
<keyword evidence="10" id="KW-1185">Reference proteome</keyword>
<evidence type="ECO:0000256" key="7">
    <source>
        <dbReference type="RuleBase" id="RU361277"/>
    </source>
</evidence>
<dbReference type="Proteomes" id="UP000761534">
    <property type="component" value="Unassembled WGS sequence"/>
</dbReference>
<dbReference type="InterPro" id="IPR013149">
    <property type="entry name" value="ADH-like_C"/>
</dbReference>
<name>A0A642VDI6_9ASCO</name>
<keyword evidence="5" id="KW-0560">Oxidoreductase</keyword>
<dbReference type="Pfam" id="PF08240">
    <property type="entry name" value="ADH_N"/>
    <property type="match status" value="1"/>
</dbReference>
<dbReference type="VEuPathDB" id="FungiDB:TRICI_000398"/>
<evidence type="ECO:0000256" key="4">
    <source>
        <dbReference type="ARBA" id="ARBA00022833"/>
    </source>
</evidence>
<dbReference type="GO" id="GO:0008270">
    <property type="term" value="F:zinc ion binding"/>
    <property type="evidence" value="ECO:0007669"/>
    <property type="project" value="InterPro"/>
</dbReference>
<dbReference type="InterPro" id="IPR002328">
    <property type="entry name" value="ADH_Zn_CS"/>
</dbReference>
<dbReference type="InterPro" id="IPR013154">
    <property type="entry name" value="ADH-like_N"/>
</dbReference>
<evidence type="ECO:0000256" key="1">
    <source>
        <dbReference type="ARBA" id="ARBA00001947"/>
    </source>
</evidence>
<dbReference type="EMBL" id="SWFS01000034">
    <property type="protein sequence ID" value="KAA8917449.1"/>
    <property type="molecule type" value="Genomic_DNA"/>
</dbReference>
<dbReference type="OrthoDB" id="3941538at2759"/>
<dbReference type="InterPro" id="IPR036291">
    <property type="entry name" value="NAD(P)-bd_dom_sf"/>
</dbReference>
<dbReference type="PANTHER" id="PTHR43161">
    <property type="entry name" value="SORBITOL DEHYDROGENASE"/>
    <property type="match status" value="1"/>
</dbReference>
<keyword evidence="6" id="KW-0520">NAD</keyword>
<dbReference type="PROSITE" id="PS00059">
    <property type="entry name" value="ADH_ZINC"/>
    <property type="match status" value="1"/>
</dbReference>
<evidence type="ECO:0000256" key="5">
    <source>
        <dbReference type="ARBA" id="ARBA00023002"/>
    </source>
</evidence>
<dbReference type="SMART" id="SM00829">
    <property type="entry name" value="PKS_ER"/>
    <property type="match status" value="1"/>
</dbReference>
<evidence type="ECO:0000313" key="10">
    <source>
        <dbReference type="Proteomes" id="UP000761534"/>
    </source>
</evidence>
<dbReference type="Gene3D" id="3.90.180.10">
    <property type="entry name" value="Medium-chain alcohol dehydrogenases, catalytic domain"/>
    <property type="match status" value="1"/>
</dbReference>
<dbReference type="PANTHER" id="PTHR43161:SF9">
    <property type="entry name" value="SORBITOL DEHYDROGENASE"/>
    <property type="match status" value="1"/>
</dbReference>
<dbReference type="Gene3D" id="3.40.50.720">
    <property type="entry name" value="NAD(P)-binding Rossmann-like Domain"/>
    <property type="match status" value="1"/>
</dbReference>
<evidence type="ECO:0000256" key="6">
    <source>
        <dbReference type="ARBA" id="ARBA00023027"/>
    </source>
</evidence>
<comment type="cofactor">
    <cofactor evidence="1 7">
        <name>Zn(2+)</name>
        <dbReference type="ChEBI" id="CHEBI:29105"/>
    </cofactor>
</comment>
<evidence type="ECO:0000259" key="8">
    <source>
        <dbReference type="SMART" id="SM00829"/>
    </source>
</evidence>
<evidence type="ECO:0000313" key="9">
    <source>
        <dbReference type="EMBL" id="KAA8917449.1"/>
    </source>
</evidence>
<keyword evidence="4 7" id="KW-0862">Zinc</keyword>
<proteinExistence type="inferred from homology"/>
<dbReference type="AlphaFoldDB" id="A0A642VDI6"/>
<evidence type="ECO:0000256" key="2">
    <source>
        <dbReference type="ARBA" id="ARBA00008072"/>
    </source>
</evidence>
<dbReference type="GO" id="GO:0006062">
    <property type="term" value="P:sorbitol catabolic process"/>
    <property type="evidence" value="ECO:0007669"/>
    <property type="project" value="TreeGrafter"/>
</dbReference>
<dbReference type="FunFam" id="3.40.50.720:FF:000068">
    <property type="entry name" value="Sorbitol dehydrogenase"/>
    <property type="match status" value="1"/>
</dbReference>
<dbReference type="Pfam" id="PF00107">
    <property type="entry name" value="ADH_zinc_N"/>
    <property type="match status" value="1"/>
</dbReference>
<dbReference type="SUPFAM" id="SSF51735">
    <property type="entry name" value="NAD(P)-binding Rossmann-fold domains"/>
    <property type="match status" value="1"/>
</dbReference>
<gene>
    <name evidence="9" type="ORF">TRICI_000398</name>
</gene>
<evidence type="ECO:0000256" key="3">
    <source>
        <dbReference type="ARBA" id="ARBA00022723"/>
    </source>
</evidence>
<comment type="caution">
    <text evidence="9">The sequence shown here is derived from an EMBL/GenBank/DDBJ whole genome shotgun (WGS) entry which is preliminary data.</text>
</comment>